<accession>A0A5B7IFE1</accession>
<name>A0A5B7IFE1_PORTR</name>
<sequence length="81" mass="8937">MMISMTLNFSPQDNLIQSGNISYHEFPAMTAPPKAGDFIALKTVVMEECYSLTLTDYQVAKVLAVDGVCVKLRFVGFERGS</sequence>
<evidence type="ECO:0000313" key="2">
    <source>
        <dbReference type="EMBL" id="MPC80559.1"/>
    </source>
</evidence>
<dbReference type="InterPro" id="IPR056398">
    <property type="entry name" value="Tudor_Coilin"/>
</dbReference>
<keyword evidence="3" id="KW-1185">Reference proteome</keyword>
<protein>
    <recommendedName>
        <fullName evidence="1">Coilin tudor domain-containing protein</fullName>
    </recommendedName>
</protein>
<dbReference type="AlphaFoldDB" id="A0A5B7IFE1"/>
<evidence type="ECO:0000259" key="1">
    <source>
        <dbReference type="Pfam" id="PF23086"/>
    </source>
</evidence>
<proteinExistence type="predicted"/>
<gene>
    <name evidence="2" type="ORF">E2C01_075140</name>
</gene>
<organism evidence="2 3">
    <name type="scientific">Portunus trituberculatus</name>
    <name type="common">Swimming crab</name>
    <name type="synonym">Neptunus trituberculatus</name>
    <dbReference type="NCBI Taxonomy" id="210409"/>
    <lineage>
        <taxon>Eukaryota</taxon>
        <taxon>Metazoa</taxon>
        <taxon>Ecdysozoa</taxon>
        <taxon>Arthropoda</taxon>
        <taxon>Crustacea</taxon>
        <taxon>Multicrustacea</taxon>
        <taxon>Malacostraca</taxon>
        <taxon>Eumalacostraca</taxon>
        <taxon>Eucarida</taxon>
        <taxon>Decapoda</taxon>
        <taxon>Pleocyemata</taxon>
        <taxon>Brachyura</taxon>
        <taxon>Eubrachyura</taxon>
        <taxon>Portunoidea</taxon>
        <taxon>Portunidae</taxon>
        <taxon>Portuninae</taxon>
        <taxon>Portunus</taxon>
    </lineage>
</organism>
<feature type="domain" description="Coilin tudor" evidence="1">
    <location>
        <begin position="20"/>
        <end position="68"/>
    </location>
</feature>
<comment type="caution">
    <text evidence="2">The sequence shown here is derived from an EMBL/GenBank/DDBJ whole genome shotgun (WGS) entry which is preliminary data.</text>
</comment>
<evidence type="ECO:0000313" key="3">
    <source>
        <dbReference type="Proteomes" id="UP000324222"/>
    </source>
</evidence>
<reference evidence="2 3" key="1">
    <citation type="submission" date="2019-05" db="EMBL/GenBank/DDBJ databases">
        <title>Another draft genome of Portunus trituberculatus and its Hox gene families provides insights of decapod evolution.</title>
        <authorList>
            <person name="Jeong J.-H."/>
            <person name="Song I."/>
            <person name="Kim S."/>
            <person name="Choi T."/>
            <person name="Kim D."/>
            <person name="Ryu S."/>
            <person name="Kim W."/>
        </authorList>
    </citation>
    <scope>NUCLEOTIDE SEQUENCE [LARGE SCALE GENOMIC DNA]</scope>
    <source>
        <tissue evidence="2">Muscle</tissue>
    </source>
</reference>
<dbReference type="OrthoDB" id="6379018at2759"/>
<dbReference type="EMBL" id="VSRR010054376">
    <property type="protein sequence ID" value="MPC80559.1"/>
    <property type="molecule type" value="Genomic_DNA"/>
</dbReference>
<dbReference type="Pfam" id="PF23086">
    <property type="entry name" value="Tudor_Coilin"/>
    <property type="match status" value="1"/>
</dbReference>
<dbReference type="Proteomes" id="UP000324222">
    <property type="component" value="Unassembled WGS sequence"/>
</dbReference>